<keyword evidence="4" id="KW-0325">Glycoprotein</keyword>
<evidence type="ECO:0000256" key="2">
    <source>
        <dbReference type="ARBA" id="ARBA00023037"/>
    </source>
</evidence>
<dbReference type="Gene3D" id="2.60.40.1510">
    <property type="entry name" value="ntegrin, alpha v. Chain A, domain 3"/>
    <property type="match status" value="1"/>
</dbReference>
<feature type="domain" description="Integrin alpha second immunoglobulin-like" evidence="5">
    <location>
        <begin position="6"/>
        <end position="140"/>
    </location>
</feature>
<evidence type="ECO:0000256" key="3">
    <source>
        <dbReference type="ARBA" id="ARBA00023136"/>
    </source>
</evidence>
<gene>
    <name evidence="7" type="primary">LOC104963160</name>
</gene>
<dbReference type="GO" id="GO:0008305">
    <property type="term" value="C:integrin complex"/>
    <property type="evidence" value="ECO:0007669"/>
    <property type="project" value="TreeGrafter"/>
</dbReference>
<keyword evidence="6" id="KW-1185">Reference proteome</keyword>
<dbReference type="AlphaFoldDB" id="A0A6I9PXS0"/>
<dbReference type="GO" id="GO:0005178">
    <property type="term" value="F:integrin binding"/>
    <property type="evidence" value="ECO:0007669"/>
    <property type="project" value="TreeGrafter"/>
</dbReference>
<proteinExistence type="predicted"/>
<feature type="non-terminal residue" evidence="7">
    <location>
        <position position="184"/>
    </location>
</feature>
<dbReference type="SUPFAM" id="SSF69179">
    <property type="entry name" value="Integrin domains"/>
    <property type="match status" value="1"/>
</dbReference>
<dbReference type="GO" id="GO:0098609">
    <property type="term" value="P:cell-cell adhesion"/>
    <property type="evidence" value="ECO:0007669"/>
    <property type="project" value="TreeGrafter"/>
</dbReference>
<feature type="non-terminal residue" evidence="7">
    <location>
        <position position="1"/>
    </location>
</feature>
<organism evidence="6 7">
    <name type="scientific">Notothenia coriiceps</name>
    <name type="common">black rockcod</name>
    <dbReference type="NCBI Taxonomy" id="8208"/>
    <lineage>
        <taxon>Eukaryota</taxon>
        <taxon>Metazoa</taxon>
        <taxon>Chordata</taxon>
        <taxon>Craniata</taxon>
        <taxon>Vertebrata</taxon>
        <taxon>Euteleostomi</taxon>
        <taxon>Actinopterygii</taxon>
        <taxon>Neopterygii</taxon>
        <taxon>Teleostei</taxon>
        <taxon>Neoteleostei</taxon>
        <taxon>Acanthomorphata</taxon>
        <taxon>Eupercaria</taxon>
        <taxon>Perciformes</taxon>
        <taxon>Notothenioidei</taxon>
        <taxon>Nototheniidae</taxon>
        <taxon>Notothenia</taxon>
    </lineage>
</organism>
<evidence type="ECO:0000259" key="5">
    <source>
        <dbReference type="Pfam" id="PF20805"/>
    </source>
</evidence>
<comment type="subcellular location">
    <subcellularLocation>
        <location evidence="1">Membrane</location>
        <topology evidence="1">Single-pass type I membrane protein</topology>
    </subcellularLocation>
</comment>
<dbReference type="OrthoDB" id="8952217at2759"/>
<dbReference type="GO" id="GO:0007160">
    <property type="term" value="P:cell-matrix adhesion"/>
    <property type="evidence" value="ECO:0007669"/>
    <property type="project" value="TreeGrafter"/>
</dbReference>
<keyword evidence="3" id="KW-0472">Membrane</keyword>
<evidence type="ECO:0000256" key="1">
    <source>
        <dbReference type="ARBA" id="ARBA00004479"/>
    </source>
</evidence>
<dbReference type="PANTHER" id="PTHR23220:SF22">
    <property type="entry name" value="INTEGRIN ALPHA-1"/>
    <property type="match status" value="1"/>
</dbReference>
<protein>
    <submittedName>
        <fullName evidence="7">Integrin alpha-1-like</fullName>
    </submittedName>
</protein>
<name>A0A6I9PXS0_9TELE</name>
<sequence>IPLVDCGSDEKCIADLSLKAVPSVNKMMIRTNKDKIDVNINVRNSKDNAYNTKVILSFSPNINYVKVEPEKACTLNHTKVECAVGYPFLGSNVEEDFKVRFEVNPKHIQDVIQINVTATSDSEELESTLHDNSVQISIPVKYQAGIIFTVRPMDEHVVVKDGETFASSFNETKMIGEEVIISYT</sequence>
<dbReference type="KEGG" id="ncc:104963160"/>
<reference evidence="7" key="1">
    <citation type="submission" date="2025-08" db="UniProtKB">
        <authorList>
            <consortium name="RefSeq"/>
        </authorList>
    </citation>
    <scope>IDENTIFICATION</scope>
    <source>
        <tissue evidence="7">Muscle</tissue>
    </source>
</reference>
<dbReference type="Pfam" id="PF20805">
    <property type="entry name" value="Integrin_A_Ig_2"/>
    <property type="match status" value="1"/>
</dbReference>
<evidence type="ECO:0000313" key="6">
    <source>
        <dbReference type="Proteomes" id="UP000504611"/>
    </source>
</evidence>
<accession>A0A6I9PXS0</accession>
<dbReference type="Proteomes" id="UP000504611">
    <property type="component" value="Unplaced"/>
</dbReference>
<evidence type="ECO:0000256" key="4">
    <source>
        <dbReference type="ARBA" id="ARBA00023180"/>
    </source>
</evidence>
<dbReference type="GO" id="GO:0007229">
    <property type="term" value="P:integrin-mediated signaling pathway"/>
    <property type="evidence" value="ECO:0007669"/>
    <property type="project" value="UniProtKB-KW"/>
</dbReference>
<dbReference type="InterPro" id="IPR032695">
    <property type="entry name" value="Integrin_dom_sf"/>
</dbReference>
<dbReference type="PANTHER" id="PTHR23220">
    <property type="entry name" value="INTEGRIN ALPHA"/>
    <property type="match status" value="1"/>
</dbReference>
<dbReference type="GeneID" id="104963160"/>
<dbReference type="RefSeq" id="XP_010790021.1">
    <property type="nucleotide sequence ID" value="XM_010791719.1"/>
</dbReference>
<evidence type="ECO:0000313" key="7">
    <source>
        <dbReference type="RefSeq" id="XP_010790021.1"/>
    </source>
</evidence>
<dbReference type="InterPro" id="IPR048285">
    <property type="entry name" value="Integrin_alpha_Ig-like_2"/>
</dbReference>
<dbReference type="GO" id="GO:0033627">
    <property type="term" value="P:cell adhesion mediated by integrin"/>
    <property type="evidence" value="ECO:0007669"/>
    <property type="project" value="TreeGrafter"/>
</dbReference>
<dbReference type="GO" id="GO:0009897">
    <property type="term" value="C:external side of plasma membrane"/>
    <property type="evidence" value="ECO:0007669"/>
    <property type="project" value="TreeGrafter"/>
</dbReference>
<keyword evidence="2" id="KW-0401">Integrin</keyword>